<organism evidence="7 8">
    <name type="scientific">Roseitalea porphyridii</name>
    <dbReference type="NCBI Taxonomy" id="1852022"/>
    <lineage>
        <taxon>Bacteria</taxon>
        <taxon>Pseudomonadati</taxon>
        <taxon>Pseudomonadota</taxon>
        <taxon>Alphaproteobacteria</taxon>
        <taxon>Hyphomicrobiales</taxon>
        <taxon>Ahrensiaceae</taxon>
        <taxon>Roseitalea</taxon>
    </lineage>
</organism>
<evidence type="ECO:0000256" key="4">
    <source>
        <dbReference type="SAM" id="MobiDB-lite"/>
    </source>
</evidence>
<feature type="compositionally biased region" description="Low complexity" evidence="4">
    <location>
        <begin position="12"/>
        <end position="32"/>
    </location>
</feature>
<evidence type="ECO:0000313" key="7">
    <source>
        <dbReference type="EMBL" id="QBK30738.1"/>
    </source>
</evidence>
<dbReference type="Gene3D" id="1.10.10.10">
    <property type="entry name" value="Winged helix-like DNA-binding domain superfamily/Winged helix DNA-binding domain"/>
    <property type="match status" value="1"/>
</dbReference>
<dbReference type="InterPro" id="IPR005471">
    <property type="entry name" value="Tscrpt_reg_IclR_N"/>
</dbReference>
<dbReference type="Proteomes" id="UP000293719">
    <property type="component" value="Chromosome"/>
</dbReference>
<dbReference type="SMART" id="SM00346">
    <property type="entry name" value="HTH_ICLR"/>
    <property type="match status" value="1"/>
</dbReference>
<evidence type="ECO:0000259" key="6">
    <source>
        <dbReference type="PROSITE" id="PS51078"/>
    </source>
</evidence>
<gene>
    <name evidence="7" type="ORF">E0E05_09120</name>
</gene>
<accession>A0A4V1A3Y5</accession>
<dbReference type="PROSITE" id="PS51078">
    <property type="entry name" value="ICLR_ED"/>
    <property type="match status" value="1"/>
</dbReference>
<dbReference type="GO" id="GO:0003700">
    <property type="term" value="F:DNA-binding transcription factor activity"/>
    <property type="evidence" value="ECO:0007669"/>
    <property type="project" value="TreeGrafter"/>
</dbReference>
<dbReference type="GO" id="GO:0003677">
    <property type="term" value="F:DNA binding"/>
    <property type="evidence" value="ECO:0007669"/>
    <property type="project" value="UniProtKB-KW"/>
</dbReference>
<sequence>MSRPFCACCRRAQPRPANPPAARSAARSAATRTKMPQDLPAEDAPIRAILNAMDALEFIAQSRQGVGVRELARALRLTPATASRVLASLQAGDMLDQDPHTQRYDLGPRALKIAADHSRSLSLHGVAEPSLRDLAEATGETVFLGVLAGGEVVVINRIDSPQPLRMAGELGTREPAYCTALGKVLLAATPERERAGLIAGLDMQPDAGNRVGTREELAGALETTAGRGWAIDDEEHFAGVRCVAAGIIDVEGRTIAAISVSGPAVRMTDDKIEATVPTLRAAAAAISRRLGHRPADALDAHG</sequence>
<evidence type="ECO:0000256" key="2">
    <source>
        <dbReference type="ARBA" id="ARBA00023125"/>
    </source>
</evidence>
<keyword evidence="2" id="KW-0238">DNA-binding</keyword>
<dbReference type="PROSITE" id="PS51077">
    <property type="entry name" value="HTH_ICLR"/>
    <property type="match status" value="1"/>
</dbReference>
<name>A0A4V1A3Y5_9HYPH</name>
<dbReference type="InterPro" id="IPR036390">
    <property type="entry name" value="WH_DNA-bd_sf"/>
</dbReference>
<evidence type="ECO:0000313" key="8">
    <source>
        <dbReference type="Proteomes" id="UP000293719"/>
    </source>
</evidence>
<reference evidence="7 8" key="1">
    <citation type="journal article" date="2017" name="Int. J. Syst. Evol. Microbiol.">
        <title>Roseitalea porphyridii gen. nov., sp. nov., isolated from a red alga, and reclassification of Hoeflea suaedae Chung et al. 2013 as Pseudohoeflea suaedae gen. nov., comb. nov.</title>
        <authorList>
            <person name="Hyeon J.W."/>
            <person name="Jeong S.E."/>
            <person name="Baek K."/>
            <person name="Jeon C.O."/>
        </authorList>
    </citation>
    <scope>NUCLEOTIDE SEQUENCE [LARGE SCALE GENOMIC DNA]</scope>
    <source>
        <strain evidence="7 8">MA7-20</strain>
    </source>
</reference>
<protein>
    <submittedName>
        <fullName evidence="7">IclR family transcriptional regulator</fullName>
    </submittedName>
</protein>
<proteinExistence type="predicted"/>
<dbReference type="GO" id="GO:0045892">
    <property type="term" value="P:negative regulation of DNA-templated transcription"/>
    <property type="evidence" value="ECO:0007669"/>
    <property type="project" value="TreeGrafter"/>
</dbReference>
<dbReference type="InterPro" id="IPR029016">
    <property type="entry name" value="GAF-like_dom_sf"/>
</dbReference>
<dbReference type="SUPFAM" id="SSF55781">
    <property type="entry name" value="GAF domain-like"/>
    <property type="match status" value="1"/>
</dbReference>
<dbReference type="SUPFAM" id="SSF46785">
    <property type="entry name" value="Winged helix' DNA-binding domain"/>
    <property type="match status" value="1"/>
</dbReference>
<feature type="domain" description="HTH iclR-type" evidence="5">
    <location>
        <begin position="46"/>
        <end position="108"/>
    </location>
</feature>
<dbReference type="Pfam" id="PF09339">
    <property type="entry name" value="HTH_IclR"/>
    <property type="match status" value="1"/>
</dbReference>
<feature type="region of interest" description="Disordered" evidence="4">
    <location>
        <begin position="12"/>
        <end position="40"/>
    </location>
</feature>
<dbReference type="AlphaFoldDB" id="A0A4V1A3Y5"/>
<evidence type="ECO:0000256" key="1">
    <source>
        <dbReference type="ARBA" id="ARBA00023015"/>
    </source>
</evidence>
<evidence type="ECO:0000259" key="5">
    <source>
        <dbReference type="PROSITE" id="PS51077"/>
    </source>
</evidence>
<dbReference type="Pfam" id="PF01614">
    <property type="entry name" value="IclR_C"/>
    <property type="match status" value="1"/>
</dbReference>
<feature type="domain" description="IclR-ED" evidence="6">
    <location>
        <begin position="109"/>
        <end position="292"/>
    </location>
</feature>
<evidence type="ECO:0000256" key="3">
    <source>
        <dbReference type="ARBA" id="ARBA00023163"/>
    </source>
</evidence>
<dbReference type="KEGG" id="rpod:E0E05_09120"/>
<dbReference type="EMBL" id="CP036532">
    <property type="protein sequence ID" value="QBK30738.1"/>
    <property type="molecule type" value="Genomic_DNA"/>
</dbReference>
<dbReference type="InterPro" id="IPR036388">
    <property type="entry name" value="WH-like_DNA-bd_sf"/>
</dbReference>
<dbReference type="Gene3D" id="3.30.450.40">
    <property type="match status" value="1"/>
</dbReference>
<keyword evidence="3" id="KW-0804">Transcription</keyword>
<dbReference type="InterPro" id="IPR050707">
    <property type="entry name" value="HTH_MetabolicPath_Reg"/>
</dbReference>
<dbReference type="PANTHER" id="PTHR30136:SF35">
    <property type="entry name" value="HTH-TYPE TRANSCRIPTIONAL REGULATOR RV1719"/>
    <property type="match status" value="1"/>
</dbReference>
<dbReference type="InterPro" id="IPR014757">
    <property type="entry name" value="Tscrpt_reg_IclR_C"/>
</dbReference>
<keyword evidence="8" id="KW-1185">Reference proteome</keyword>
<keyword evidence="1" id="KW-0805">Transcription regulation</keyword>
<dbReference type="PANTHER" id="PTHR30136">
    <property type="entry name" value="HELIX-TURN-HELIX TRANSCRIPTIONAL REGULATOR, ICLR FAMILY"/>
    <property type="match status" value="1"/>
</dbReference>